<dbReference type="SUPFAM" id="SSF103025">
    <property type="entry name" value="Folate-binding domain"/>
    <property type="match status" value="1"/>
</dbReference>
<dbReference type="InterPro" id="IPR007375">
    <property type="entry name" value="SoxG"/>
</dbReference>
<dbReference type="RefSeq" id="WP_057793652.1">
    <property type="nucleotide sequence ID" value="NZ_LAXJ01000010.1"/>
</dbReference>
<dbReference type="Proteomes" id="UP000051295">
    <property type="component" value="Unassembled WGS sequence"/>
</dbReference>
<gene>
    <name evidence="1" type="ORF">XM53_12140</name>
</gene>
<organism evidence="1 2">
    <name type="scientific">Roseovarius atlanticus</name>
    <dbReference type="NCBI Taxonomy" id="1641875"/>
    <lineage>
        <taxon>Bacteria</taxon>
        <taxon>Pseudomonadati</taxon>
        <taxon>Pseudomonadota</taxon>
        <taxon>Alphaproteobacteria</taxon>
        <taxon>Rhodobacterales</taxon>
        <taxon>Roseobacteraceae</taxon>
        <taxon>Roseovarius</taxon>
    </lineage>
</organism>
<keyword evidence="2" id="KW-1185">Reference proteome</keyword>
<evidence type="ECO:0000313" key="2">
    <source>
        <dbReference type="Proteomes" id="UP000051295"/>
    </source>
</evidence>
<dbReference type="AlphaFoldDB" id="A0A0T5NTX2"/>
<dbReference type="Gene3D" id="3.30.1360.120">
    <property type="entry name" value="Probable tRNA modification gtpase trme, domain 1"/>
    <property type="match status" value="1"/>
</dbReference>
<evidence type="ECO:0000313" key="1">
    <source>
        <dbReference type="EMBL" id="KRS12375.1"/>
    </source>
</evidence>
<dbReference type="InterPro" id="IPR027266">
    <property type="entry name" value="TrmE/GcvT-like"/>
</dbReference>
<dbReference type="PATRIC" id="fig|1641875.4.peg.218"/>
<dbReference type="EMBL" id="LAXJ01000010">
    <property type="protein sequence ID" value="KRS12375.1"/>
    <property type="molecule type" value="Genomic_DNA"/>
</dbReference>
<name>A0A0T5NTX2_9RHOB</name>
<sequence length="189" mass="19926">MSKAVSALQGAVYQGYVEVREMGLVGMITLRGDLSSAKMKKAVKDACGVDLPGQREIAVAGEKGAAWMSPDELLLMVPYEGVADALAAVEAALSGEHFLAVNVSDARAVFQLKGAAAREIIAKLCPVDMAPGAFEPGMIRRTRMAQIAAAFWMVDAETIRVVCFRSVAEYAFNLLKDAAAPGGETGLFA</sequence>
<dbReference type="Pfam" id="PF04268">
    <property type="entry name" value="SoxG"/>
    <property type="match status" value="1"/>
</dbReference>
<proteinExistence type="predicted"/>
<comment type="caution">
    <text evidence="1">The sequence shown here is derived from an EMBL/GenBank/DDBJ whole genome shotgun (WGS) entry which is preliminary data.</text>
</comment>
<dbReference type="STRING" id="1641875.XM53_12140"/>
<dbReference type="Gene3D" id="3.30.70.1520">
    <property type="entry name" value="Heterotetrameric sarcosine oxidase"/>
    <property type="match status" value="1"/>
</dbReference>
<accession>A0A0T5NTX2</accession>
<dbReference type="OrthoDB" id="9814782at2"/>
<protein>
    <submittedName>
        <fullName evidence="1">Sarcosine oxidase subunit gamma</fullName>
    </submittedName>
</protein>
<reference evidence="1 2" key="1">
    <citation type="submission" date="2015-04" db="EMBL/GenBank/DDBJ databases">
        <title>The draft genome sequence of Roseovarius sp.R12b.</title>
        <authorList>
            <person name="Li G."/>
            <person name="Lai Q."/>
            <person name="Shao Z."/>
            <person name="Yan P."/>
        </authorList>
    </citation>
    <scope>NUCLEOTIDE SEQUENCE [LARGE SCALE GENOMIC DNA]</scope>
    <source>
        <strain evidence="1 2">R12B</strain>
    </source>
</reference>